<dbReference type="AlphaFoldDB" id="A0ABD3W7A9"/>
<evidence type="ECO:0000256" key="4">
    <source>
        <dbReference type="ARBA" id="ARBA00022729"/>
    </source>
</evidence>
<comment type="subcellular location">
    <subcellularLocation>
        <location evidence="1">Secreted</location>
    </subcellularLocation>
</comment>
<keyword evidence="4 5" id="KW-0732">Signal</keyword>
<feature type="chain" id="PRO_5044798416" evidence="5">
    <location>
        <begin position="20"/>
        <end position="194"/>
    </location>
</feature>
<dbReference type="Pfam" id="PF06083">
    <property type="entry name" value="IL17"/>
    <property type="match status" value="1"/>
</dbReference>
<gene>
    <name evidence="6" type="ORF">ACJMK2_042433</name>
</gene>
<reference evidence="6 7" key="1">
    <citation type="submission" date="2024-11" db="EMBL/GenBank/DDBJ databases">
        <title>Chromosome-level genome assembly of the freshwater bivalve Anodonta woodiana.</title>
        <authorList>
            <person name="Chen X."/>
        </authorList>
    </citation>
    <scope>NUCLEOTIDE SEQUENCE [LARGE SCALE GENOMIC DNA]</scope>
    <source>
        <strain evidence="6">MN2024</strain>
        <tissue evidence="6">Gills</tissue>
    </source>
</reference>
<dbReference type="InterPro" id="IPR010345">
    <property type="entry name" value="IL-17_fam"/>
</dbReference>
<evidence type="ECO:0000256" key="3">
    <source>
        <dbReference type="ARBA" id="ARBA00022525"/>
    </source>
</evidence>
<feature type="signal peptide" evidence="5">
    <location>
        <begin position="1"/>
        <end position="19"/>
    </location>
</feature>
<dbReference type="InterPro" id="IPR029034">
    <property type="entry name" value="Cystine-knot_cytokine"/>
</dbReference>
<comment type="similarity">
    <text evidence="2">Belongs to the IL-17 family.</text>
</comment>
<accession>A0ABD3W7A9</accession>
<dbReference type="SUPFAM" id="SSF57501">
    <property type="entry name" value="Cystine-knot cytokines"/>
    <property type="match status" value="1"/>
</dbReference>
<dbReference type="Gene3D" id="2.10.90.10">
    <property type="entry name" value="Cystine-knot cytokines"/>
    <property type="match status" value="1"/>
</dbReference>
<evidence type="ECO:0000313" key="7">
    <source>
        <dbReference type="Proteomes" id="UP001634394"/>
    </source>
</evidence>
<comment type="caution">
    <text evidence="6">The sequence shown here is derived from an EMBL/GenBank/DDBJ whole genome shotgun (WGS) entry which is preliminary data.</text>
</comment>
<name>A0ABD3W7A9_SINWO</name>
<evidence type="ECO:0000256" key="1">
    <source>
        <dbReference type="ARBA" id="ARBA00004613"/>
    </source>
</evidence>
<keyword evidence="3" id="KW-0964">Secreted</keyword>
<proteinExistence type="inferred from homology"/>
<dbReference type="GO" id="GO:0005576">
    <property type="term" value="C:extracellular region"/>
    <property type="evidence" value="ECO:0007669"/>
    <property type="project" value="UniProtKB-SubCell"/>
</dbReference>
<organism evidence="6 7">
    <name type="scientific">Sinanodonta woodiana</name>
    <name type="common">Chinese pond mussel</name>
    <name type="synonym">Anodonta woodiana</name>
    <dbReference type="NCBI Taxonomy" id="1069815"/>
    <lineage>
        <taxon>Eukaryota</taxon>
        <taxon>Metazoa</taxon>
        <taxon>Spiralia</taxon>
        <taxon>Lophotrochozoa</taxon>
        <taxon>Mollusca</taxon>
        <taxon>Bivalvia</taxon>
        <taxon>Autobranchia</taxon>
        <taxon>Heteroconchia</taxon>
        <taxon>Palaeoheterodonta</taxon>
        <taxon>Unionida</taxon>
        <taxon>Unionoidea</taxon>
        <taxon>Unionidae</taxon>
        <taxon>Unioninae</taxon>
        <taxon>Sinanodonta</taxon>
    </lineage>
</organism>
<evidence type="ECO:0000256" key="2">
    <source>
        <dbReference type="ARBA" id="ARBA00007236"/>
    </source>
</evidence>
<keyword evidence="7" id="KW-1185">Reference proteome</keyword>
<protein>
    <submittedName>
        <fullName evidence="6">Uncharacterized protein</fullName>
    </submittedName>
</protein>
<dbReference type="Proteomes" id="UP001634394">
    <property type="component" value="Unassembled WGS sequence"/>
</dbReference>
<dbReference type="EMBL" id="JBJQND010000008">
    <property type="protein sequence ID" value="KAL3869796.1"/>
    <property type="molecule type" value="Genomic_DNA"/>
</dbReference>
<sequence length="194" mass="22366">MFSLYSLIQVAILCVSSFCQPDISCFPNARKYGYRSRTQVMTTPKDENYEDGVHPILKRSAQNDILGHNGHLGMKRIHHQYSYNTEDVKDRSLCQWTYKLDRNETRYPTHLQKAVCISTSCNFNIDGLSDATRNILAYETECVPVYHKIRIMIECCVNGKYTQKWVLEDWPVACACSVKRTHVVENADQESTVT</sequence>
<evidence type="ECO:0000313" key="6">
    <source>
        <dbReference type="EMBL" id="KAL3869796.1"/>
    </source>
</evidence>
<evidence type="ECO:0000256" key="5">
    <source>
        <dbReference type="SAM" id="SignalP"/>
    </source>
</evidence>